<dbReference type="EMBL" id="CP099464">
    <property type="protein sequence ID" value="UUO15055.1"/>
    <property type="molecule type" value="Genomic_DNA"/>
</dbReference>
<accession>A0ABY5LTM7</accession>
<dbReference type="InterPro" id="IPR026349">
    <property type="entry name" value="CHP04255"/>
</dbReference>
<reference evidence="1" key="1">
    <citation type="submission" date="2022-06" db="EMBL/GenBank/DDBJ databases">
        <title>Nostosin G and Spiroidesin B from the Cyanobacterium Dolichospermum sp. NIES-1697.</title>
        <authorList>
            <person name="Phan C.-S."/>
            <person name="Mehjabin J.J."/>
            <person name="Anas A.R.J."/>
            <person name="Hayasaka M."/>
            <person name="Onoki R."/>
            <person name="Wang J."/>
            <person name="Umezawa T."/>
            <person name="Washio K."/>
            <person name="Morikawa M."/>
            <person name="Okino T."/>
        </authorList>
    </citation>
    <scope>NUCLEOTIDE SEQUENCE</scope>
    <source>
        <strain evidence="1">NIES-1697</strain>
    </source>
</reference>
<evidence type="ECO:0000313" key="1">
    <source>
        <dbReference type="EMBL" id="UUO15055.1"/>
    </source>
</evidence>
<dbReference type="RefSeq" id="WP_027401463.1">
    <property type="nucleotide sequence ID" value="NZ_CP099464.1"/>
</dbReference>
<name>A0ABY5LTM7_9CYAN</name>
<dbReference type="NCBIfam" id="TIGR04255">
    <property type="entry name" value="sporadTIGR04255"/>
    <property type="match status" value="1"/>
</dbReference>
<keyword evidence="2" id="KW-1185">Reference proteome</keyword>
<organism evidence="1 2">
    <name type="scientific">Dolichospermum heterosporum TAC447</name>
    <dbReference type="NCBI Taxonomy" id="747523"/>
    <lineage>
        <taxon>Bacteria</taxon>
        <taxon>Bacillati</taxon>
        <taxon>Cyanobacteriota</taxon>
        <taxon>Cyanophyceae</taxon>
        <taxon>Nostocales</taxon>
        <taxon>Aphanizomenonaceae</taxon>
        <taxon>Dolichospermum</taxon>
        <taxon>Dolichospermum heterosporum</taxon>
    </lineage>
</organism>
<dbReference type="Proteomes" id="UP001057561">
    <property type="component" value="Chromosome"/>
</dbReference>
<proteinExistence type="predicted"/>
<gene>
    <name evidence="1" type="ORF">NG743_24115</name>
</gene>
<evidence type="ECO:0000313" key="2">
    <source>
        <dbReference type="Proteomes" id="UP001057561"/>
    </source>
</evidence>
<sequence>MALQEVVLEIRFPPIEDYAIFAGAMSVSHKVNFPLTQKLEPPGLPEFVPISGIVRHRFSGQDQSKLFQIGSDVISVNYLQYTNFSDFIDDIKEILSSAQTHGAKISYAYRIGLRYINSFNKIADPFEFLNLSSPFTNKSFDITEFIQVRKVDKVETGLFLDINVQFNSNDHGLILDLNSFYQNDKNIEQPEEQWSIEKLIDWISKAHELIKENFKTLVPQLEEGVKP</sequence>
<protein>
    <submittedName>
        <fullName evidence="1">TIGR04255 family protein</fullName>
    </submittedName>
</protein>